<dbReference type="InterPro" id="IPR050130">
    <property type="entry name" value="ClpA_ClpB"/>
</dbReference>
<keyword evidence="6" id="KW-1185">Reference proteome</keyword>
<gene>
    <name evidence="5" type="ORF">C4N23_06215</name>
</gene>
<keyword evidence="1" id="KW-0547">Nucleotide-binding</keyword>
<dbReference type="GO" id="GO:0005737">
    <property type="term" value="C:cytoplasm"/>
    <property type="evidence" value="ECO:0007669"/>
    <property type="project" value="TreeGrafter"/>
</dbReference>
<keyword evidence="5" id="KW-0378">Hydrolase</keyword>
<accession>A0A174C1J2</accession>
<evidence type="ECO:0000259" key="4">
    <source>
        <dbReference type="Pfam" id="PF07724"/>
    </source>
</evidence>
<dbReference type="AlphaFoldDB" id="A0A174C1J2"/>
<dbReference type="GO" id="GO:0034605">
    <property type="term" value="P:cellular response to heat"/>
    <property type="evidence" value="ECO:0007669"/>
    <property type="project" value="TreeGrafter"/>
</dbReference>
<dbReference type="PANTHER" id="PTHR11638">
    <property type="entry name" value="ATP-DEPENDENT CLP PROTEASE"/>
    <property type="match status" value="1"/>
</dbReference>
<proteinExistence type="predicted"/>
<dbReference type="GO" id="GO:0008233">
    <property type="term" value="F:peptidase activity"/>
    <property type="evidence" value="ECO:0007669"/>
    <property type="project" value="UniProtKB-KW"/>
</dbReference>
<sequence>MKEFVFGTAAQFDWLEALLADGRCHVFEHCVLPPGCTPGTARLGFEKNSSVYILYIDYGIKTTVQDAKFCSLLEQGEVRFVCMQDMVEFLYALQPLFGAAAPSAGAEPDRAQATPPVAEETPSEDDVVDMAAVLEQREKREQPQLVDPEKISGPLKKHVFGQDDALNDIAELVAVHKMQKKEKILTVMLLGPTATGKSETAKSLAKILTGIYGTEYGCIEVAGSEFASSHTVNRFFGAPPGYVGHGQPTVLDPVRQNPYQIIVIDEIEKSDPKVVEGLMEAIDTGKLGMADNSPAIDLSRCILIFTSNLPIPMDKYRAAGDFERTEICRDAFTKYCHRPEISGKIANYIVYQELSPEANARIVIKFIRQELANYDIKLRSIDPALLNEFLDFNTAYGARTRAGNVRASVGRQLLHLQLSHPQEVLAGKSAALSGSLRKIQFDLA</sequence>
<dbReference type="GO" id="GO:0005524">
    <property type="term" value="F:ATP binding"/>
    <property type="evidence" value="ECO:0007669"/>
    <property type="project" value="UniProtKB-KW"/>
</dbReference>
<evidence type="ECO:0000256" key="1">
    <source>
        <dbReference type="ARBA" id="ARBA00022741"/>
    </source>
</evidence>
<evidence type="ECO:0000256" key="3">
    <source>
        <dbReference type="SAM" id="MobiDB-lite"/>
    </source>
</evidence>
<dbReference type="OrthoDB" id="1844223at2"/>
<dbReference type="Proteomes" id="UP000250429">
    <property type="component" value="Unassembled WGS sequence"/>
</dbReference>
<keyword evidence="2 5" id="KW-0067">ATP-binding</keyword>
<dbReference type="SUPFAM" id="SSF52540">
    <property type="entry name" value="P-loop containing nucleoside triphosphate hydrolases"/>
    <property type="match status" value="1"/>
</dbReference>
<dbReference type="InterPro" id="IPR003959">
    <property type="entry name" value="ATPase_AAA_core"/>
</dbReference>
<dbReference type="Pfam" id="PF07724">
    <property type="entry name" value="AAA_2"/>
    <property type="match status" value="1"/>
</dbReference>
<protein>
    <submittedName>
        <fullName evidence="5">ATP-dependent Clp protease ATP-binding subunit</fullName>
    </submittedName>
</protein>
<evidence type="ECO:0000256" key="2">
    <source>
        <dbReference type="ARBA" id="ARBA00022840"/>
    </source>
</evidence>
<feature type="domain" description="ATPase AAA-type core" evidence="4">
    <location>
        <begin position="183"/>
        <end position="316"/>
    </location>
</feature>
<evidence type="ECO:0000313" key="6">
    <source>
        <dbReference type="Proteomes" id="UP000250429"/>
    </source>
</evidence>
<dbReference type="GO" id="GO:0006508">
    <property type="term" value="P:proteolysis"/>
    <property type="evidence" value="ECO:0007669"/>
    <property type="project" value="UniProtKB-KW"/>
</dbReference>
<dbReference type="EMBL" id="PRLC01000007">
    <property type="protein sequence ID" value="RAW62061.1"/>
    <property type="molecule type" value="Genomic_DNA"/>
</dbReference>
<name>A0A174C1J2_9FIRM</name>
<dbReference type="InterPro" id="IPR001270">
    <property type="entry name" value="ClpA/B"/>
</dbReference>
<organism evidence="5 6">
    <name type="scientific">Faecalibacterium hattorii</name>
    <dbReference type="NCBI Taxonomy" id="2935520"/>
    <lineage>
        <taxon>Bacteria</taxon>
        <taxon>Bacillati</taxon>
        <taxon>Bacillota</taxon>
        <taxon>Clostridia</taxon>
        <taxon>Eubacteriales</taxon>
        <taxon>Oscillospiraceae</taxon>
        <taxon>Faecalibacterium</taxon>
    </lineage>
</organism>
<dbReference type="PRINTS" id="PR00300">
    <property type="entry name" value="CLPPROTEASEA"/>
</dbReference>
<dbReference type="Gene3D" id="3.40.50.300">
    <property type="entry name" value="P-loop containing nucleotide triphosphate hydrolases"/>
    <property type="match status" value="1"/>
</dbReference>
<keyword evidence="5" id="KW-0645">Protease</keyword>
<feature type="region of interest" description="Disordered" evidence="3">
    <location>
        <begin position="104"/>
        <end position="126"/>
    </location>
</feature>
<dbReference type="RefSeq" id="WP_055191465.1">
    <property type="nucleotide sequence ID" value="NZ_PRLC01000007.1"/>
</dbReference>
<reference evidence="5 6" key="1">
    <citation type="submission" date="2018-02" db="EMBL/GenBank/DDBJ databases">
        <title>Complete genome sequencing of Faecalibacterium prausnitzii strains isolated from the human gut.</title>
        <authorList>
            <person name="Fitzgerald B.C."/>
            <person name="Shkoporov A.N."/>
            <person name="Ross P.R."/>
            <person name="Hill C."/>
        </authorList>
    </citation>
    <scope>NUCLEOTIDE SEQUENCE [LARGE SCALE GENOMIC DNA]</scope>
    <source>
        <strain evidence="5 6">APC922/41-1</strain>
    </source>
</reference>
<dbReference type="PANTHER" id="PTHR11638:SF18">
    <property type="entry name" value="HEAT SHOCK PROTEIN 104"/>
    <property type="match status" value="1"/>
</dbReference>
<evidence type="ECO:0000313" key="5">
    <source>
        <dbReference type="EMBL" id="RAW62061.1"/>
    </source>
</evidence>
<dbReference type="InterPro" id="IPR027417">
    <property type="entry name" value="P-loop_NTPase"/>
</dbReference>
<dbReference type="GO" id="GO:0016887">
    <property type="term" value="F:ATP hydrolysis activity"/>
    <property type="evidence" value="ECO:0007669"/>
    <property type="project" value="InterPro"/>
</dbReference>
<comment type="caution">
    <text evidence="5">The sequence shown here is derived from an EMBL/GenBank/DDBJ whole genome shotgun (WGS) entry which is preliminary data.</text>
</comment>